<evidence type="ECO:0000256" key="2">
    <source>
        <dbReference type="ARBA" id="ARBA00022448"/>
    </source>
</evidence>
<dbReference type="PANTHER" id="PTHR11795:SF442">
    <property type="entry name" value="ABC TRANSPORTER ATP-BINDING PROTEIN"/>
    <property type="match status" value="1"/>
</dbReference>
<reference evidence="10 11" key="1">
    <citation type="submission" date="2017-07" db="EMBL/GenBank/DDBJ databases">
        <title>Complete Genome Sequence of the cosmetic ferment Vitreoscilla filiformis (ATCC15551).</title>
        <authorList>
            <person name="Contreras S."/>
            <person name="Sagory-Zalkind P."/>
            <person name="Blanquart H."/>
            <person name="Iltis A."/>
            <person name="Morand S.C."/>
        </authorList>
    </citation>
    <scope>NUCLEOTIDE SEQUENCE [LARGE SCALE GENOMIC DNA]</scope>
    <source>
        <strain evidence="10 11">ATCC 15551</strain>
    </source>
</reference>
<evidence type="ECO:0000256" key="1">
    <source>
        <dbReference type="ARBA" id="ARBA00004651"/>
    </source>
</evidence>
<feature type="transmembrane region" description="Helical" evidence="9">
    <location>
        <begin position="187"/>
        <end position="205"/>
    </location>
</feature>
<dbReference type="Proteomes" id="UP000199729">
    <property type="component" value="Chromosome"/>
</dbReference>
<dbReference type="EMBL" id="CP022423">
    <property type="protein sequence ID" value="ASM78091.1"/>
    <property type="molecule type" value="Genomic_DNA"/>
</dbReference>
<dbReference type="InterPro" id="IPR052157">
    <property type="entry name" value="BCAA_transport_permease"/>
</dbReference>
<dbReference type="AlphaFoldDB" id="A0A221KGE4"/>
<comment type="subcellular location">
    <subcellularLocation>
        <location evidence="1">Cell membrane</location>
        <topology evidence="1">Multi-pass membrane protein</topology>
    </subcellularLocation>
</comment>
<gene>
    <name evidence="10" type="ORF">VITFI_CDS2313</name>
</gene>
<dbReference type="InterPro" id="IPR001851">
    <property type="entry name" value="ABC_transp_permease"/>
</dbReference>
<keyword evidence="5" id="KW-0029">Amino-acid transport</keyword>
<evidence type="ECO:0000256" key="4">
    <source>
        <dbReference type="ARBA" id="ARBA00022692"/>
    </source>
</evidence>
<dbReference type="OrthoDB" id="8703217at2"/>
<sequence>MDALFITLFNTLSAGALLFMLSAGLTLIFSMLGVLNFAHASFYMLGAYVGWWLSGWWGFGVALVVAPLLVGALGAVCERGLLRRVHASGHVAELLATFGLAQVLDETVQLLWGRSPQTFTPPAWLQGPAFTLVTSDAATTPWRGYWGAAPAATCGNDSAWPWGSDATALPDAASVAVQCLQFPLTRAFIMGVALLMLGGLAWLLLRTRLGLVVQAALTHPAMVQALGHDVPTVFTGVFGVGCGLAALAGVVGGMTFVTEPAMSHSMGPLLFVVVVVGGLGSLSGALLASLLIGALQTLPLTLGHPLLAQAAPVLPYALLVLTLALRPQGLMGRTHG</sequence>
<keyword evidence="2" id="KW-0813">Transport</keyword>
<comment type="similarity">
    <text evidence="8">Belongs to the binding-protein-dependent transport system permease family. LivHM subfamily.</text>
</comment>
<dbReference type="GO" id="GO:0022857">
    <property type="term" value="F:transmembrane transporter activity"/>
    <property type="evidence" value="ECO:0007669"/>
    <property type="project" value="InterPro"/>
</dbReference>
<keyword evidence="4 9" id="KW-0812">Transmembrane</keyword>
<keyword evidence="3" id="KW-1003">Cell membrane</keyword>
<feature type="transmembrane region" description="Helical" evidence="9">
    <location>
        <begin position="269"/>
        <end position="294"/>
    </location>
</feature>
<keyword evidence="11" id="KW-1185">Reference proteome</keyword>
<evidence type="ECO:0000256" key="8">
    <source>
        <dbReference type="ARBA" id="ARBA00037998"/>
    </source>
</evidence>
<dbReference type="KEGG" id="vff:VITFI_CDS2313"/>
<keyword evidence="6 9" id="KW-1133">Transmembrane helix</keyword>
<dbReference type="CDD" id="cd06582">
    <property type="entry name" value="TM_PBP1_LivH_like"/>
    <property type="match status" value="1"/>
</dbReference>
<accession>A0A221KGE4</accession>
<evidence type="ECO:0000256" key="5">
    <source>
        <dbReference type="ARBA" id="ARBA00022970"/>
    </source>
</evidence>
<feature type="transmembrane region" description="Helical" evidence="9">
    <location>
        <begin position="55"/>
        <end position="76"/>
    </location>
</feature>
<dbReference type="Pfam" id="PF02653">
    <property type="entry name" value="BPD_transp_2"/>
    <property type="match status" value="1"/>
</dbReference>
<evidence type="ECO:0000313" key="11">
    <source>
        <dbReference type="Proteomes" id="UP000199729"/>
    </source>
</evidence>
<keyword evidence="7 9" id="KW-0472">Membrane</keyword>
<proteinExistence type="inferred from homology"/>
<dbReference type="GO" id="GO:0005886">
    <property type="term" value="C:plasma membrane"/>
    <property type="evidence" value="ECO:0007669"/>
    <property type="project" value="UniProtKB-SubCell"/>
</dbReference>
<feature type="transmembrane region" description="Helical" evidence="9">
    <location>
        <begin position="233"/>
        <end position="257"/>
    </location>
</feature>
<feature type="transmembrane region" description="Helical" evidence="9">
    <location>
        <begin position="306"/>
        <end position="325"/>
    </location>
</feature>
<evidence type="ECO:0000256" key="9">
    <source>
        <dbReference type="SAM" id="Phobius"/>
    </source>
</evidence>
<feature type="transmembrane region" description="Helical" evidence="9">
    <location>
        <begin position="12"/>
        <end position="35"/>
    </location>
</feature>
<dbReference type="GO" id="GO:0006865">
    <property type="term" value="P:amino acid transport"/>
    <property type="evidence" value="ECO:0007669"/>
    <property type="project" value="UniProtKB-KW"/>
</dbReference>
<evidence type="ECO:0000256" key="6">
    <source>
        <dbReference type="ARBA" id="ARBA00022989"/>
    </source>
</evidence>
<organism evidence="10 11">
    <name type="scientific">Vitreoscilla filiformis</name>
    <dbReference type="NCBI Taxonomy" id="63"/>
    <lineage>
        <taxon>Bacteria</taxon>
        <taxon>Pseudomonadati</taxon>
        <taxon>Pseudomonadota</taxon>
        <taxon>Betaproteobacteria</taxon>
        <taxon>Neisseriales</taxon>
        <taxon>Neisseriaceae</taxon>
        <taxon>Vitreoscilla</taxon>
    </lineage>
</organism>
<dbReference type="PANTHER" id="PTHR11795">
    <property type="entry name" value="BRANCHED-CHAIN AMINO ACID TRANSPORT SYSTEM PERMEASE PROTEIN LIVH"/>
    <property type="match status" value="1"/>
</dbReference>
<dbReference type="RefSeq" id="WP_089417072.1">
    <property type="nucleotide sequence ID" value="NZ_CP022423.1"/>
</dbReference>
<evidence type="ECO:0000256" key="3">
    <source>
        <dbReference type="ARBA" id="ARBA00022475"/>
    </source>
</evidence>
<evidence type="ECO:0000313" key="10">
    <source>
        <dbReference type="EMBL" id="ASM78091.1"/>
    </source>
</evidence>
<name>A0A221KGE4_VITFI</name>
<protein>
    <submittedName>
        <fullName evidence="10">ABC transporter permease</fullName>
    </submittedName>
</protein>
<evidence type="ECO:0000256" key="7">
    <source>
        <dbReference type="ARBA" id="ARBA00023136"/>
    </source>
</evidence>